<protein>
    <submittedName>
        <fullName evidence="1">Uncharacterized protein</fullName>
    </submittedName>
</protein>
<proteinExistence type="predicted"/>
<sequence length="124" mass="14052">MMSLSAASLRSPRQCCCGGPSFNKRIQVPEEMSGSLSGSNESLSSPMGERSFVELPIELYLPGVDSSRQSTCLRPFSTRIWPQYSHNLQTIQSPMKHKQLARPLDSSSNCEESLFFIDYREERW</sequence>
<organism evidence="1">
    <name type="scientific">Timema genevievae</name>
    <name type="common">Walking stick</name>
    <dbReference type="NCBI Taxonomy" id="629358"/>
    <lineage>
        <taxon>Eukaryota</taxon>
        <taxon>Metazoa</taxon>
        <taxon>Ecdysozoa</taxon>
        <taxon>Arthropoda</taxon>
        <taxon>Hexapoda</taxon>
        <taxon>Insecta</taxon>
        <taxon>Pterygota</taxon>
        <taxon>Neoptera</taxon>
        <taxon>Polyneoptera</taxon>
        <taxon>Phasmatodea</taxon>
        <taxon>Timematodea</taxon>
        <taxon>Timematoidea</taxon>
        <taxon>Timematidae</taxon>
        <taxon>Timema</taxon>
    </lineage>
</organism>
<name>A0A7R9PQW6_TIMGE</name>
<evidence type="ECO:0000313" key="1">
    <source>
        <dbReference type="EMBL" id="CAD7606855.1"/>
    </source>
</evidence>
<gene>
    <name evidence="1" type="ORF">TGEB3V08_LOCUS10012</name>
</gene>
<accession>A0A7R9PQW6</accession>
<dbReference type="EMBL" id="OE845171">
    <property type="protein sequence ID" value="CAD7606855.1"/>
    <property type="molecule type" value="Genomic_DNA"/>
</dbReference>
<reference evidence="1" key="1">
    <citation type="submission" date="2020-11" db="EMBL/GenBank/DDBJ databases">
        <authorList>
            <person name="Tran Van P."/>
        </authorList>
    </citation>
    <scope>NUCLEOTIDE SEQUENCE</scope>
</reference>
<dbReference type="AlphaFoldDB" id="A0A7R9PQW6"/>